<feature type="non-terminal residue" evidence="1">
    <location>
        <position position="516"/>
    </location>
</feature>
<reference evidence="1" key="1">
    <citation type="submission" date="2022-07" db="EMBL/GenBank/DDBJ databases">
        <title>Phylogenomic reconstructions and comparative analyses of Kickxellomycotina fungi.</title>
        <authorList>
            <person name="Reynolds N.K."/>
            <person name="Stajich J.E."/>
            <person name="Barry K."/>
            <person name="Grigoriev I.V."/>
            <person name="Crous P."/>
            <person name="Smith M.E."/>
        </authorList>
    </citation>
    <scope>NUCLEOTIDE SEQUENCE</scope>
    <source>
        <strain evidence="1">CBS 102833</strain>
    </source>
</reference>
<dbReference type="Proteomes" id="UP001140096">
    <property type="component" value="Unassembled WGS sequence"/>
</dbReference>
<keyword evidence="2" id="KW-1185">Reference proteome</keyword>
<gene>
    <name evidence="1" type="ORF">H4S07_002686</name>
</gene>
<evidence type="ECO:0000313" key="2">
    <source>
        <dbReference type="Proteomes" id="UP001140096"/>
    </source>
</evidence>
<proteinExistence type="predicted"/>
<sequence length="516" mass="55496">MSQDDSDSVICLDDNEVDGSGQQQVVVVGASGDLSDSEHEDSATVEYGAQQDGWSDDEGELYDNDPSLYKVLPFISSSQSLSVADIQMSDETVSKSISVGGPLKSPSLMQIDEDDEWRNAPEPDNPSIPSSSPCLNRLRLDSAGPASHSSDLQQSNDAKGEYAPVGVATTAAESRPSISDNAQLVFSKPPESLSLRTHVSVTADRPLTELERLRDDDSFLSLTSLSGRDQGPLTRIADALVHYEIIGSEAGTLASKAKPNQPASVAVVGGAPSIKVQQALASLYHLQLESPTKYPFIYLQARDYCVVFKIVANSSGVLRRVAVVSQSYLGLRKLLRVEGVDFSLPLAPKVRTWSEIPGTHDTSGAVDSSDRWLLQTTSFDKSWRSALLIMDGSNVDGLFRHLRSLALDTARLYAPNPFLNSTMRRATLRFSSAVAYEDKPSELTDAGNRTTKSLFKLDVIGVVFPSAWSATLMGLAELLGPSSEEFCVAAKELSDTAHLNMFVSKQGGSVAGKKSV</sequence>
<dbReference type="EMBL" id="JANBUP010000721">
    <property type="protein sequence ID" value="KAJ2810406.1"/>
    <property type="molecule type" value="Genomic_DNA"/>
</dbReference>
<organism evidence="1 2">
    <name type="scientific">Coemansia furcata</name>
    <dbReference type="NCBI Taxonomy" id="417177"/>
    <lineage>
        <taxon>Eukaryota</taxon>
        <taxon>Fungi</taxon>
        <taxon>Fungi incertae sedis</taxon>
        <taxon>Zoopagomycota</taxon>
        <taxon>Kickxellomycotina</taxon>
        <taxon>Kickxellomycetes</taxon>
        <taxon>Kickxellales</taxon>
        <taxon>Kickxellaceae</taxon>
        <taxon>Coemansia</taxon>
    </lineage>
</organism>
<protein>
    <submittedName>
        <fullName evidence="1">Uncharacterized protein</fullName>
    </submittedName>
</protein>
<name>A0ACC1LKW7_9FUNG</name>
<accession>A0ACC1LKW7</accession>
<evidence type="ECO:0000313" key="1">
    <source>
        <dbReference type="EMBL" id="KAJ2810406.1"/>
    </source>
</evidence>
<comment type="caution">
    <text evidence="1">The sequence shown here is derived from an EMBL/GenBank/DDBJ whole genome shotgun (WGS) entry which is preliminary data.</text>
</comment>